<dbReference type="EMBL" id="CP089982">
    <property type="protein sequence ID" value="WXA97740.1"/>
    <property type="molecule type" value="Genomic_DNA"/>
</dbReference>
<dbReference type="InterPro" id="IPR036249">
    <property type="entry name" value="Thioredoxin-like_sf"/>
</dbReference>
<accession>A0ABZ2KGE1</accession>
<protein>
    <submittedName>
        <fullName evidence="1">TlpA family protein disulfide reductase</fullName>
    </submittedName>
</protein>
<reference evidence="1 2" key="1">
    <citation type="submission" date="2021-12" db="EMBL/GenBank/DDBJ databases">
        <title>Discovery of the Pendulisporaceae a myxobacterial family with distinct sporulation behavior and unique specialized metabolism.</title>
        <authorList>
            <person name="Garcia R."/>
            <person name="Popoff A."/>
            <person name="Bader C.D."/>
            <person name="Loehr J."/>
            <person name="Walesch S."/>
            <person name="Walt C."/>
            <person name="Boldt J."/>
            <person name="Bunk B."/>
            <person name="Haeckl F.J.F.P.J."/>
            <person name="Gunesch A.P."/>
            <person name="Birkelbach J."/>
            <person name="Nuebel U."/>
            <person name="Pietschmann T."/>
            <person name="Bach T."/>
            <person name="Mueller R."/>
        </authorList>
    </citation>
    <scope>NUCLEOTIDE SEQUENCE [LARGE SCALE GENOMIC DNA]</scope>
    <source>
        <strain evidence="1 2">MSr12523</strain>
    </source>
</reference>
<dbReference type="SUPFAM" id="SSF52833">
    <property type="entry name" value="Thioredoxin-like"/>
    <property type="match status" value="1"/>
</dbReference>
<evidence type="ECO:0000313" key="2">
    <source>
        <dbReference type="Proteomes" id="UP001379533"/>
    </source>
</evidence>
<name>A0ABZ2KGE1_9BACT</name>
<proteinExistence type="predicted"/>
<sequence>MRVGYVLAFACGLVGLLGCGSSKPPPPVGVSTVQSTERKAPVKFEYDSLDERPVSSAAMKGKIGVIAFITTWDLSSQAQVDYLVAMSKRDGDQVSYALVALQPRRDRELIELYRTKLGVTFPVALGDAETISGSGSFGDVHSVPTVVILDREGRMVWRNVGLVKADEIRREIRGAK</sequence>
<organism evidence="1 2">
    <name type="scientific">Pendulispora brunnea</name>
    <dbReference type="NCBI Taxonomy" id="2905690"/>
    <lineage>
        <taxon>Bacteria</taxon>
        <taxon>Pseudomonadati</taxon>
        <taxon>Myxococcota</taxon>
        <taxon>Myxococcia</taxon>
        <taxon>Myxococcales</taxon>
        <taxon>Sorangiineae</taxon>
        <taxon>Pendulisporaceae</taxon>
        <taxon>Pendulispora</taxon>
    </lineage>
</organism>
<evidence type="ECO:0000313" key="1">
    <source>
        <dbReference type="EMBL" id="WXA97740.1"/>
    </source>
</evidence>
<dbReference type="Gene3D" id="3.40.30.10">
    <property type="entry name" value="Glutaredoxin"/>
    <property type="match status" value="1"/>
</dbReference>
<dbReference type="CDD" id="cd02966">
    <property type="entry name" value="TlpA_like_family"/>
    <property type="match status" value="1"/>
</dbReference>
<dbReference type="RefSeq" id="WP_394848359.1">
    <property type="nucleotide sequence ID" value="NZ_CP089982.1"/>
</dbReference>
<dbReference type="PROSITE" id="PS51257">
    <property type="entry name" value="PROKAR_LIPOPROTEIN"/>
    <property type="match status" value="1"/>
</dbReference>
<gene>
    <name evidence="1" type="ORF">LZC95_12955</name>
</gene>
<dbReference type="Proteomes" id="UP001379533">
    <property type="component" value="Chromosome"/>
</dbReference>
<keyword evidence="2" id="KW-1185">Reference proteome</keyword>